<keyword evidence="3" id="KW-0731">Sigma factor</keyword>
<evidence type="ECO:0000256" key="2">
    <source>
        <dbReference type="ARBA" id="ARBA00023015"/>
    </source>
</evidence>
<dbReference type="Pfam" id="PF04542">
    <property type="entry name" value="Sigma70_r2"/>
    <property type="match status" value="1"/>
</dbReference>
<dbReference type="InterPro" id="IPR013325">
    <property type="entry name" value="RNA_pol_sigma_r2"/>
</dbReference>
<keyword evidence="4" id="KW-0238">DNA-binding</keyword>
<dbReference type="OrthoDB" id="9782108at2"/>
<dbReference type="GO" id="GO:0016987">
    <property type="term" value="F:sigma factor activity"/>
    <property type="evidence" value="ECO:0007669"/>
    <property type="project" value="UniProtKB-KW"/>
</dbReference>
<dbReference type="RefSeq" id="WP_077133606.1">
    <property type="nucleotide sequence ID" value="NZ_CP014263.1"/>
</dbReference>
<proteinExistence type="inferred from homology"/>
<comment type="similarity">
    <text evidence="1">Belongs to the sigma-70 factor family. ECF subfamily.</text>
</comment>
<dbReference type="SUPFAM" id="SSF88659">
    <property type="entry name" value="Sigma3 and sigma4 domains of RNA polymerase sigma factors"/>
    <property type="match status" value="1"/>
</dbReference>
<accession>A0A1P9X3D6</accession>
<evidence type="ECO:0000256" key="5">
    <source>
        <dbReference type="ARBA" id="ARBA00023163"/>
    </source>
</evidence>
<keyword evidence="9" id="KW-1185">Reference proteome</keyword>
<dbReference type="Pfam" id="PF08281">
    <property type="entry name" value="Sigma70_r4_2"/>
    <property type="match status" value="1"/>
</dbReference>
<feature type="domain" description="RNA polymerase sigma-70 region 2" evidence="6">
    <location>
        <begin position="25"/>
        <end position="92"/>
    </location>
</feature>
<feature type="domain" description="RNA polymerase sigma factor 70 region 4 type 2" evidence="7">
    <location>
        <begin position="137"/>
        <end position="187"/>
    </location>
</feature>
<reference evidence="8 9" key="1">
    <citation type="submission" date="2016-01" db="EMBL/GenBank/DDBJ databases">
        <authorList>
            <person name="Oliw E.H."/>
        </authorList>
    </citation>
    <scope>NUCLEOTIDE SEQUENCE [LARGE SCALE GENOMIC DNA]</scope>
    <source>
        <strain evidence="8 9">DY10</strain>
    </source>
</reference>
<dbReference type="AlphaFoldDB" id="A0A1P9X3D6"/>
<dbReference type="GO" id="GO:0003677">
    <property type="term" value="F:DNA binding"/>
    <property type="evidence" value="ECO:0007669"/>
    <property type="project" value="UniProtKB-KW"/>
</dbReference>
<dbReference type="GO" id="GO:0006352">
    <property type="term" value="P:DNA-templated transcription initiation"/>
    <property type="evidence" value="ECO:0007669"/>
    <property type="project" value="InterPro"/>
</dbReference>
<evidence type="ECO:0000256" key="4">
    <source>
        <dbReference type="ARBA" id="ARBA00023125"/>
    </source>
</evidence>
<protein>
    <submittedName>
        <fullName evidence="8">RNA polymerase subunit sigma-24</fullName>
    </submittedName>
</protein>
<organism evidence="8 9">
    <name type="scientific">Spirosoma montaniterrae</name>
    <dbReference type="NCBI Taxonomy" id="1178516"/>
    <lineage>
        <taxon>Bacteria</taxon>
        <taxon>Pseudomonadati</taxon>
        <taxon>Bacteroidota</taxon>
        <taxon>Cytophagia</taxon>
        <taxon>Cytophagales</taxon>
        <taxon>Cytophagaceae</taxon>
        <taxon>Spirosoma</taxon>
    </lineage>
</organism>
<evidence type="ECO:0000259" key="7">
    <source>
        <dbReference type="Pfam" id="PF08281"/>
    </source>
</evidence>
<dbReference type="InterPro" id="IPR014284">
    <property type="entry name" value="RNA_pol_sigma-70_dom"/>
</dbReference>
<keyword evidence="5" id="KW-0804">Transcription</keyword>
<dbReference type="InterPro" id="IPR007627">
    <property type="entry name" value="RNA_pol_sigma70_r2"/>
</dbReference>
<dbReference type="Proteomes" id="UP000187941">
    <property type="component" value="Chromosome"/>
</dbReference>
<dbReference type="SUPFAM" id="SSF88946">
    <property type="entry name" value="Sigma2 domain of RNA polymerase sigma factors"/>
    <property type="match status" value="1"/>
</dbReference>
<dbReference type="InterPro" id="IPR013324">
    <property type="entry name" value="RNA_pol_sigma_r3/r4-like"/>
</dbReference>
<dbReference type="STRING" id="1178516.AWR27_24225"/>
<dbReference type="NCBIfam" id="TIGR02937">
    <property type="entry name" value="sigma70-ECF"/>
    <property type="match status" value="1"/>
</dbReference>
<dbReference type="PANTHER" id="PTHR43133:SF8">
    <property type="entry name" value="RNA POLYMERASE SIGMA FACTOR HI_1459-RELATED"/>
    <property type="match status" value="1"/>
</dbReference>
<dbReference type="PANTHER" id="PTHR43133">
    <property type="entry name" value="RNA POLYMERASE ECF-TYPE SIGMA FACTO"/>
    <property type="match status" value="1"/>
</dbReference>
<dbReference type="InterPro" id="IPR013249">
    <property type="entry name" value="RNA_pol_sigma70_r4_t2"/>
</dbReference>
<sequence>MQTTDLQQETLAKAMNGNINAFQELFSAFQSQLKSYLYRLTASRNDADDLTHDAFIKAYDELSTFKGQSSLKTWVFQIATNLAYNQLKRQKRWTPDVMEQAKNLVVNSKEMQALIGKVSETASDARYDMKEHIDTCFTCMAKNLPIENQIALILKDVYDFSVADICLILDKTEGIVKYLLQDGRNTLMDIFDNRCALIHKNGVCNQCSELNGWFNPKENQQQALMKLDLVRGSKKFNREELYVMRSKLVSALDPLRSPGADLQELLVKCNRVAMQELTTLV</sequence>
<name>A0A1P9X3D6_9BACT</name>
<evidence type="ECO:0000313" key="8">
    <source>
        <dbReference type="EMBL" id="AQG82129.1"/>
    </source>
</evidence>
<dbReference type="EMBL" id="CP014263">
    <property type="protein sequence ID" value="AQG82129.1"/>
    <property type="molecule type" value="Genomic_DNA"/>
</dbReference>
<evidence type="ECO:0000313" key="9">
    <source>
        <dbReference type="Proteomes" id="UP000187941"/>
    </source>
</evidence>
<evidence type="ECO:0000256" key="3">
    <source>
        <dbReference type="ARBA" id="ARBA00023082"/>
    </source>
</evidence>
<gene>
    <name evidence="8" type="ORF">AWR27_24225</name>
</gene>
<dbReference type="InterPro" id="IPR039425">
    <property type="entry name" value="RNA_pol_sigma-70-like"/>
</dbReference>
<evidence type="ECO:0000259" key="6">
    <source>
        <dbReference type="Pfam" id="PF04542"/>
    </source>
</evidence>
<dbReference type="KEGG" id="smon:AWR27_24225"/>
<dbReference type="Gene3D" id="1.10.1740.10">
    <property type="match status" value="1"/>
</dbReference>
<evidence type="ECO:0000256" key="1">
    <source>
        <dbReference type="ARBA" id="ARBA00010641"/>
    </source>
</evidence>
<keyword evidence="2" id="KW-0805">Transcription regulation</keyword>